<proteinExistence type="predicted"/>
<gene>
    <name evidence="1" type="ORF">MENTE1834_LOCUS31187</name>
</gene>
<accession>A0ACB0ZXD8</accession>
<organism evidence="1 2">
    <name type="scientific">Meloidogyne enterolobii</name>
    <name type="common">Root-knot nematode worm</name>
    <name type="synonym">Meloidogyne mayaguensis</name>
    <dbReference type="NCBI Taxonomy" id="390850"/>
    <lineage>
        <taxon>Eukaryota</taxon>
        <taxon>Metazoa</taxon>
        <taxon>Ecdysozoa</taxon>
        <taxon>Nematoda</taxon>
        <taxon>Chromadorea</taxon>
        <taxon>Rhabditida</taxon>
        <taxon>Tylenchina</taxon>
        <taxon>Tylenchomorpha</taxon>
        <taxon>Tylenchoidea</taxon>
        <taxon>Meloidogynidae</taxon>
        <taxon>Meloidogyninae</taxon>
        <taxon>Meloidogyne</taxon>
    </lineage>
</organism>
<protein>
    <submittedName>
        <fullName evidence="1">Uncharacterized protein</fullName>
    </submittedName>
</protein>
<reference evidence="1" key="1">
    <citation type="submission" date="2023-11" db="EMBL/GenBank/DDBJ databases">
        <authorList>
            <person name="Poullet M."/>
        </authorList>
    </citation>
    <scope>NUCLEOTIDE SEQUENCE</scope>
    <source>
        <strain evidence="1">E1834</strain>
    </source>
</reference>
<comment type="caution">
    <text evidence="1">The sequence shown here is derived from an EMBL/GenBank/DDBJ whole genome shotgun (WGS) entry which is preliminary data.</text>
</comment>
<evidence type="ECO:0000313" key="1">
    <source>
        <dbReference type="EMBL" id="CAK5083820.1"/>
    </source>
</evidence>
<sequence>MLGDKYLRRKVTEKSFLDFFKGFFWCLIGLLNEVTLYPFKSICPNNSKKLV</sequence>
<evidence type="ECO:0000313" key="2">
    <source>
        <dbReference type="Proteomes" id="UP001497535"/>
    </source>
</evidence>
<keyword evidence="2" id="KW-1185">Reference proteome</keyword>
<dbReference type="EMBL" id="CAVMJV010000052">
    <property type="protein sequence ID" value="CAK5083820.1"/>
    <property type="molecule type" value="Genomic_DNA"/>
</dbReference>
<name>A0ACB0ZXD8_MELEN</name>
<dbReference type="Proteomes" id="UP001497535">
    <property type="component" value="Unassembled WGS sequence"/>
</dbReference>